<name>A0A813WJJ9_9BILA</name>
<evidence type="ECO:0000313" key="3">
    <source>
        <dbReference type="Proteomes" id="UP000663882"/>
    </source>
</evidence>
<evidence type="ECO:0000256" key="1">
    <source>
        <dbReference type="SAM" id="MobiDB-lite"/>
    </source>
</evidence>
<evidence type="ECO:0000313" key="2">
    <source>
        <dbReference type="EMBL" id="CAF0853216.1"/>
    </source>
</evidence>
<dbReference type="EMBL" id="CAJNOO010000199">
    <property type="protein sequence ID" value="CAF0853216.1"/>
    <property type="molecule type" value="Genomic_DNA"/>
</dbReference>
<dbReference type="Proteomes" id="UP000663882">
    <property type="component" value="Unassembled WGS sequence"/>
</dbReference>
<gene>
    <name evidence="2" type="ORF">RFH988_LOCUS6571</name>
</gene>
<dbReference type="AlphaFoldDB" id="A0A813WJJ9"/>
<proteinExistence type="predicted"/>
<comment type="caution">
    <text evidence="2">The sequence shown here is derived from an EMBL/GenBank/DDBJ whole genome shotgun (WGS) entry which is preliminary data.</text>
</comment>
<sequence>MGTSNISEQKQTREKLDQALNPLKAPSKCIDAAHDAAKAAKKMDSIKAGIEKVKEAVQGKKAEEAARKASDPTEKPSERVDAAFKYGKARMKEEEHACKAEYNKDKHVCH</sequence>
<feature type="region of interest" description="Disordered" evidence="1">
    <location>
        <begin position="57"/>
        <end position="80"/>
    </location>
</feature>
<accession>A0A813WJJ9</accession>
<protein>
    <submittedName>
        <fullName evidence="2">Uncharacterized protein</fullName>
    </submittedName>
</protein>
<reference evidence="2" key="1">
    <citation type="submission" date="2021-02" db="EMBL/GenBank/DDBJ databases">
        <authorList>
            <person name="Nowell W R."/>
        </authorList>
    </citation>
    <scope>NUCLEOTIDE SEQUENCE</scope>
</reference>
<organism evidence="2 3">
    <name type="scientific">Rotaria sordida</name>
    <dbReference type="NCBI Taxonomy" id="392033"/>
    <lineage>
        <taxon>Eukaryota</taxon>
        <taxon>Metazoa</taxon>
        <taxon>Spiralia</taxon>
        <taxon>Gnathifera</taxon>
        <taxon>Rotifera</taxon>
        <taxon>Eurotatoria</taxon>
        <taxon>Bdelloidea</taxon>
        <taxon>Philodinida</taxon>
        <taxon>Philodinidae</taxon>
        <taxon>Rotaria</taxon>
    </lineage>
</organism>